<evidence type="ECO:0000259" key="3">
    <source>
        <dbReference type="Pfam" id="PF07583"/>
    </source>
</evidence>
<feature type="domain" description="DUF1553" evidence="4">
    <location>
        <begin position="723"/>
        <end position="979"/>
    </location>
</feature>
<dbReference type="InterPro" id="IPR011444">
    <property type="entry name" value="DUF1549"/>
</dbReference>
<dbReference type="PANTHER" id="PTHR35889">
    <property type="entry name" value="CYCLOINULO-OLIGOSACCHARIDE FRUCTANOTRANSFERASE-RELATED"/>
    <property type="match status" value="1"/>
</dbReference>
<dbReference type="Proteomes" id="UP000320839">
    <property type="component" value="Chromosome"/>
</dbReference>
<dbReference type="Pfam" id="PF07635">
    <property type="entry name" value="PSCyt1"/>
    <property type="match status" value="1"/>
</dbReference>
<dbReference type="RefSeq" id="WP_145459274.1">
    <property type="nucleotide sequence ID" value="NZ_CP036317.1"/>
</dbReference>
<dbReference type="Pfam" id="PF07583">
    <property type="entry name" value="PSCyt2"/>
    <property type="match status" value="1"/>
</dbReference>
<feature type="domain" description="Cytochrome C Planctomycete-type" evidence="5">
    <location>
        <begin position="45"/>
        <end position="100"/>
    </location>
</feature>
<feature type="domain" description="DUF1549" evidence="3">
    <location>
        <begin position="163"/>
        <end position="369"/>
    </location>
</feature>
<evidence type="ECO:0000313" key="6">
    <source>
        <dbReference type="EMBL" id="QDV20801.1"/>
    </source>
</evidence>
<evidence type="ECO:0000256" key="1">
    <source>
        <dbReference type="SAM" id="Coils"/>
    </source>
</evidence>
<dbReference type="OrthoDB" id="127107at2"/>
<feature type="signal peptide" evidence="2">
    <location>
        <begin position="1"/>
        <end position="24"/>
    </location>
</feature>
<reference evidence="6 7" key="1">
    <citation type="submission" date="2019-02" db="EMBL/GenBank/DDBJ databases">
        <title>Deep-cultivation of Planctomycetes and their phenomic and genomic characterization uncovers novel biology.</title>
        <authorList>
            <person name="Wiegand S."/>
            <person name="Jogler M."/>
            <person name="Boedeker C."/>
            <person name="Pinto D."/>
            <person name="Vollmers J."/>
            <person name="Rivas-Marin E."/>
            <person name="Kohn T."/>
            <person name="Peeters S.H."/>
            <person name="Heuer A."/>
            <person name="Rast P."/>
            <person name="Oberbeckmann S."/>
            <person name="Bunk B."/>
            <person name="Jeske O."/>
            <person name="Meyerdierks A."/>
            <person name="Storesund J.E."/>
            <person name="Kallscheuer N."/>
            <person name="Luecker S."/>
            <person name="Lage O.M."/>
            <person name="Pohl T."/>
            <person name="Merkel B.J."/>
            <person name="Hornburger P."/>
            <person name="Mueller R.-W."/>
            <person name="Bruemmer F."/>
            <person name="Labrenz M."/>
            <person name="Spormann A.M."/>
            <person name="Op den Camp H."/>
            <person name="Overmann J."/>
            <person name="Amann R."/>
            <person name="Jetten M.S.M."/>
            <person name="Mascher T."/>
            <person name="Medema M.H."/>
            <person name="Devos D.P."/>
            <person name="Kaster A.-K."/>
            <person name="Ovreas L."/>
            <person name="Rohde M."/>
            <person name="Galperin M.Y."/>
            <person name="Jogler C."/>
        </authorList>
    </citation>
    <scope>NUCLEOTIDE SEQUENCE [LARGE SCALE GENOMIC DNA]</scope>
    <source>
        <strain evidence="6 7">Pan153</strain>
    </source>
</reference>
<dbReference type="GO" id="GO:0020037">
    <property type="term" value="F:heme binding"/>
    <property type="evidence" value="ECO:0007669"/>
    <property type="project" value="InterPro"/>
</dbReference>
<dbReference type="SUPFAM" id="SSF46626">
    <property type="entry name" value="Cytochrome c"/>
    <property type="match status" value="1"/>
</dbReference>
<feature type="coiled-coil region" evidence="1">
    <location>
        <begin position="382"/>
        <end position="409"/>
    </location>
</feature>
<evidence type="ECO:0000313" key="7">
    <source>
        <dbReference type="Proteomes" id="UP000320839"/>
    </source>
</evidence>
<sequence length="1030" mass="116058" precursor="true">MRNLSGVVTATGCLLLLAVQTAFAADPSPKVDFEKQIRPLLKQHCYDCHSQDAEESGLRVDYGASLIGGGDRGPAVVPGKRDESLLYLSLKGAGKIPRMPHELPPLKPAEIELIGRWIDEGGSIPKAEQTLQAVDQSSDHWSFQPIRRPEPPEVKQQDWVRNPIDAFILHRLEAQQLKPSPEADRSTLIRRLSLDLTGLPPSVEQVQEFLADTGPGAYERLVDRLLASPHYGERWARHWLDVARYADSNGFTIDGPRSIWKYRDWVINAINQNMPFDQFVKEQLAGDLLKEPTTEQLIATGFHRNTLINQEGGTNPEQFRVEAVVDRVNTTGAAFLGLTVGCAQCHKHKYDPITQRDFYQLYAIFNSTADINSAPPTLSLPTDEQKAEQTKLKQEIAELTKQLNERKQALEPEFAAWKKMIQQSVQQSEQQWTILPAEKKKSVHGATITELEDHSLLVGGKIPAFDTYVVETAVIPGGTSGLRLEVLTHESLPRKGPGWAGNGNFVLDEVTVEMAQQSESGWSEFKTIKLVQATADHSQDKFPASYLVDGNPKTGWAINTSKGNMNVDRRAILKLKEPISSQQPVKLRVTLTHTRNAKYNVGRFRLAATTVDPQVLNVKPEILAILKQPADKWNAKQKTTVEEAFHQSDSKWLALNQKLSKQKAAQTKLNQGIVTTMIMRELPEPRETHILLRGNFLAPGARVSPGVPTVLPALPKGVTSPSRLDLANWLTSPEQPLTARVTVNRYWQRFFGRGIVETENDFGTQGTAPTHPELLDWLASEFMRLNWDMKQLHKLIVTSAAYRQTSDFNPAHQKKDPRNLLLSRQNRFRMEAESIRDLFLTCSGLLTRKIGGPSVYPPQPEGIYVLTQNKKSWPEEQDEDRFRRGMYTYFWRSSPYPMLPTFDAPNSNTTCTRRVRSNTPLQALTLANDHSLFELTQGFAKRILQEGPDYDEGRIREAFEICLSRSPSDRELDVLSRYLNEQRTHFKQAPKEAAQVVTADWPNKIDVVEAASWTAVARVLMNLDEFITRE</sequence>
<proteinExistence type="predicted"/>
<keyword evidence="1" id="KW-0175">Coiled coil</keyword>
<evidence type="ECO:0000256" key="2">
    <source>
        <dbReference type="SAM" id="SignalP"/>
    </source>
</evidence>
<gene>
    <name evidence="6" type="ORF">Pan153_54800</name>
</gene>
<dbReference type="EMBL" id="CP036317">
    <property type="protein sequence ID" value="QDV20801.1"/>
    <property type="molecule type" value="Genomic_DNA"/>
</dbReference>
<accession>A0A518FWW8</accession>
<dbReference type="InterPro" id="IPR036909">
    <property type="entry name" value="Cyt_c-like_dom_sf"/>
</dbReference>
<protein>
    <submittedName>
        <fullName evidence="6">Planctomycete cytochrome C</fullName>
    </submittedName>
</protein>
<keyword evidence="2" id="KW-0732">Signal</keyword>
<name>A0A518FWW8_9PLAN</name>
<organism evidence="6 7">
    <name type="scientific">Gimesia panareensis</name>
    <dbReference type="NCBI Taxonomy" id="2527978"/>
    <lineage>
        <taxon>Bacteria</taxon>
        <taxon>Pseudomonadati</taxon>
        <taxon>Planctomycetota</taxon>
        <taxon>Planctomycetia</taxon>
        <taxon>Planctomycetales</taxon>
        <taxon>Planctomycetaceae</taxon>
        <taxon>Gimesia</taxon>
    </lineage>
</organism>
<dbReference type="Pfam" id="PF07587">
    <property type="entry name" value="PSD1"/>
    <property type="match status" value="1"/>
</dbReference>
<feature type="chain" id="PRO_5021922044" evidence="2">
    <location>
        <begin position="25"/>
        <end position="1030"/>
    </location>
</feature>
<dbReference type="AlphaFoldDB" id="A0A518FWW8"/>
<evidence type="ECO:0000259" key="4">
    <source>
        <dbReference type="Pfam" id="PF07587"/>
    </source>
</evidence>
<dbReference type="InterPro" id="IPR011429">
    <property type="entry name" value="Cyt_c_Planctomycete-type"/>
</dbReference>
<evidence type="ECO:0000259" key="5">
    <source>
        <dbReference type="Pfam" id="PF07635"/>
    </source>
</evidence>
<dbReference type="InterPro" id="IPR022655">
    <property type="entry name" value="DUF1553"/>
</dbReference>
<dbReference type="PANTHER" id="PTHR35889:SF3">
    <property type="entry name" value="F-BOX DOMAIN-CONTAINING PROTEIN"/>
    <property type="match status" value="1"/>
</dbReference>
<dbReference type="GO" id="GO:0009055">
    <property type="term" value="F:electron transfer activity"/>
    <property type="evidence" value="ECO:0007669"/>
    <property type="project" value="InterPro"/>
</dbReference>